<proteinExistence type="predicted"/>
<dbReference type="EMBL" id="FJUW01000030">
    <property type="protein sequence ID" value="CZT03989.1"/>
    <property type="molecule type" value="Genomic_DNA"/>
</dbReference>
<gene>
    <name evidence="1" type="ORF">RCO7_05624</name>
</gene>
<protein>
    <submittedName>
        <fullName evidence="1">Uncharacterized protein</fullName>
    </submittedName>
</protein>
<dbReference type="InParanoid" id="A0A1E1L0G2"/>
<accession>A0A1E1L0G2</accession>
<sequence length="272" mass="30741">MMKNATICLTEISSSYRLTRNSFTDSFRISTERFYELLVPFHRIIYNKASKSHDQPEFYKHNIQQFAYLNTAIITHFHSNAGVSSTPTNPAIKPVMSSQQVIRLKDAILNANAEWTTTIDNLNRSLATDLEACLVVPSEVQDRAGGLPAHVPSALLRQFLAECYAENHVSIQERDNSLVSIIHGFTCRLVERFSVDIRNAKKTRDRKINRYISEYTKSIDVKIAEDHEVVGKLIEELDVSSSTQDEDESSSAEFDAAFDAAFDAMVLNDAKR</sequence>
<evidence type="ECO:0000313" key="2">
    <source>
        <dbReference type="Proteomes" id="UP000178129"/>
    </source>
</evidence>
<reference evidence="2" key="1">
    <citation type="submission" date="2016-03" db="EMBL/GenBank/DDBJ databases">
        <authorList>
            <person name="Ploux O."/>
        </authorList>
    </citation>
    <scope>NUCLEOTIDE SEQUENCE [LARGE SCALE GENOMIC DNA]</scope>
    <source>
        <strain evidence="2">UK7</strain>
    </source>
</reference>
<evidence type="ECO:0000313" key="1">
    <source>
        <dbReference type="EMBL" id="CZT03989.1"/>
    </source>
</evidence>
<comment type="caution">
    <text evidence="1">The sequence shown here is derived from an EMBL/GenBank/DDBJ whole genome shotgun (WGS) entry which is preliminary data.</text>
</comment>
<name>A0A1E1L0G2_9HELO</name>
<organism evidence="1 2">
    <name type="scientific">Rhynchosporium graminicola</name>
    <dbReference type="NCBI Taxonomy" id="2792576"/>
    <lineage>
        <taxon>Eukaryota</taxon>
        <taxon>Fungi</taxon>
        <taxon>Dikarya</taxon>
        <taxon>Ascomycota</taxon>
        <taxon>Pezizomycotina</taxon>
        <taxon>Leotiomycetes</taxon>
        <taxon>Helotiales</taxon>
        <taxon>Ploettnerulaceae</taxon>
        <taxon>Rhynchosporium</taxon>
    </lineage>
</organism>
<dbReference type="Proteomes" id="UP000178129">
    <property type="component" value="Unassembled WGS sequence"/>
</dbReference>
<dbReference type="AlphaFoldDB" id="A0A1E1L0G2"/>
<keyword evidence="2" id="KW-1185">Reference proteome</keyword>